<organism evidence="2 3">
    <name type="scientific">Halopseudomonas salegens</name>
    <dbReference type="NCBI Taxonomy" id="1434072"/>
    <lineage>
        <taxon>Bacteria</taxon>
        <taxon>Pseudomonadati</taxon>
        <taxon>Pseudomonadota</taxon>
        <taxon>Gammaproteobacteria</taxon>
        <taxon>Pseudomonadales</taxon>
        <taxon>Pseudomonadaceae</taxon>
        <taxon>Halopseudomonas</taxon>
    </lineage>
</organism>
<keyword evidence="1" id="KW-0004">4Fe-4S</keyword>
<keyword evidence="1" id="KW-0479">Metal-binding</keyword>
<feature type="binding site" evidence="1">
    <location>
        <position position="193"/>
    </location>
    <ligand>
        <name>[4Fe-4S] cluster</name>
        <dbReference type="ChEBI" id="CHEBI:49883"/>
    </ligand>
</feature>
<reference evidence="3" key="1">
    <citation type="submission" date="2016-10" db="EMBL/GenBank/DDBJ databases">
        <authorList>
            <person name="Varghese N."/>
            <person name="Submissions S."/>
        </authorList>
    </citation>
    <scope>NUCLEOTIDE SEQUENCE [LARGE SCALE GENOMIC DNA]</scope>
    <source>
        <strain evidence="3">CECT 8338</strain>
    </source>
</reference>
<dbReference type="PANTHER" id="PTHR30217:SF11">
    <property type="entry name" value="UBIQUINONE BIOSYNTHESIS PROTEIN UBIV"/>
    <property type="match status" value="1"/>
</dbReference>
<keyword evidence="3" id="KW-1185">Reference proteome</keyword>
<protein>
    <recommendedName>
        <fullName evidence="1">Ubiquinone biosynthesis protein UbiV</fullName>
    </recommendedName>
</protein>
<dbReference type="AlphaFoldDB" id="A0A1H2GGE0"/>
<proteinExistence type="inferred from homology"/>
<dbReference type="Pfam" id="PF01136">
    <property type="entry name" value="Peptidase_U32"/>
    <property type="match status" value="1"/>
</dbReference>
<dbReference type="RefSeq" id="WP_092386984.1">
    <property type="nucleotide sequence ID" value="NZ_LT629787.1"/>
</dbReference>
<comment type="similarity">
    <text evidence="1">Belongs to the peptidase U32 family. UbiV subfamily.</text>
</comment>
<keyword evidence="2" id="KW-0645">Protease</keyword>
<dbReference type="InterPro" id="IPR051454">
    <property type="entry name" value="RNA/ubiquinone_mod_enzymes"/>
</dbReference>
<dbReference type="GO" id="GO:0006744">
    <property type="term" value="P:ubiquinone biosynthetic process"/>
    <property type="evidence" value="ECO:0007669"/>
    <property type="project" value="UniProtKB-UniRule"/>
</dbReference>
<dbReference type="PANTHER" id="PTHR30217">
    <property type="entry name" value="PEPTIDASE U32 FAMILY"/>
    <property type="match status" value="1"/>
</dbReference>
<dbReference type="HAMAP" id="MF_02233">
    <property type="entry name" value="UbiV"/>
    <property type="match status" value="1"/>
</dbReference>
<sequence length="296" mass="32851">MRLSLGPVLFYWSRRQLLDFYAEMAEQPLDVIYLGETVCSKRRALSLDDWLGLARDLREHSGVDVVLSGLALIEAGSERASLRRLCANGELMVEANDMAAVQMLSELGQDFVGGPALNVYNAFALAELQAAGMQRWVPPVECSGALLQALLNQCREETISLPELEVFAWGYLPLAYSARCFTARAEHRPKDACDFVCQYYPEGLPMLTQEGQPLFTLNGIQTLSAGVCNLLAEYPQLQQMGVDMLRLSPRLQNMSQVINYFDQVRHGGEPPLVVDGCNGYWYGQAGMLRVEEAGLC</sequence>
<dbReference type="GO" id="GO:0006508">
    <property type="term" value="P:proteolysis"/>
    <property type="evidence" value="ECO:0007669"/>
    <property type="project" value="UniProtKB-KW"/>
</dbReference>
<dbReference type="STRING" id="1434072.SAMN05216210_2279"/>
<comment type="subunit">
    <text evidence="1">Forms a heterodimer with UbiU.</text>
</comment>
<keyword evidence="2" id="KW-0378">Hydrolase</keyword>
<dbReference type="InterPro" id="IPR043693">
    <property type="entry name" value="UbiV"/>
</dbReference>
<dbReference type="NCBIfam" id="NF011991">
    <property type="entry name" value="PRK15447.1"/>
    <property type="match status" value="1"/>
</dbReference>
<keyword evidence="1" id="KW-0831">Ubiquinone biosynthesis</keyword>
<dbReference type="InterPro" id="IPR001539">
    <property type="entry name" value="Peptidase_U32"/>
</dbReference>
<gene>
    <name evidence="1" type="primary">ubiV</name>
    <name evidence="2" type="ORF">SAMN05216210_2279</name>
</gene>
<keyword evidence="1" id="KW-0411">Iron-sulfur</keyword>
<name>A0A1H2GGE0_9GAMM</name>
<evidence type="ECO:0000313" key="3">
    <source>
        <dbReference type="Proteomes" id="UP000243924"/>
    </source>
</evidence>
<dbReference type="EMBL" id="LT629787">
    <property type="protein sequence ID" value="SDU18542.1"/>
    <property type="molecule type" value="Genomic_DNA"/>
</dbReference>
<feature type="binding site" evidence="1">
    <location>
        <position position="180"/>
    </location>
    <ligand>
        <name>[4Fe-4S] cluster</name>
        <dbReference type="ChEBI" id="CHEBI:49883"/>
    </ligand>
</feature>
<dbReference type="OrthoDB" id="8523349at2"/>
<comment type="pathway">
    <text evidence="1">Cofactor biosynthesis; ubiquinone biosynthesis.</text>
</comment>
<evidence type="ECO:0000256" key="1">
    <source>
        <dbReference type="HAMAP-Rule" id="MF_02233"/>
    </source>
</evidence>
<dbReference type="GO" id="GO:0008233">
    <property type="term" value="F:peptidase activity"/>
    <property type="evidence" value="ECO:0007669"/>
    <property type="project" value="UniProtKB-KW"/>
</dbReference>
<feature type="binding site" evidence="1">
    <location>
        <position position="39"/>
    </location>
    <ligand>
        <name>[4Fe-4S] cluster</name>
        <dbReference type="ChEBI" id="CHEBI:49883"/>
    </ligand>
</feature>
<comment type="function">
    <text evidence="1">Required for O(2)-independent ubiquinone (coenzyme Q) biosynthesis. Together with UbiU, is essential for the C6-hydroxylation reaction in the oxygen-independent ubiquinone biosynthesis pathway.</text>
</comment>
<evidence type="ECO:0000313" key="2">
    <source>
        <dbReference type="EMBL" id="SDU18542.1"/>
    </source>
</evidence>
<dbReference type="GO" id="GO:0051539">
    <property type="term" value="F:4 iron, 4 sulfur cluster binding"/>
    <property type="evidence" value="ECO:0007669"/>
    <property type="project" value="UniProtKB-UniRule"/>
</dbReference>
<comment type="cofactor">
    <cofactor evidence="1">
        <name>[4Fe-4S] cluster</name>
        <dbReference type="ChEBI" id="CHEBI:49883"/>
    </cofactor>
</comment>
<dbReference type="Proteomes" id="UP000243924">
    <property type="component" value="Chromosome I"/>
</dbReference>
<accession>A0A1H2GGE0</accession>
<keyword evidence="1" id="KW-0408">Iron</keyword>
<feature type="binding site" evidence="1">
    <location>
        <position position="197"/>
    </location>
    <ligand>
        <name>[4Fe-4S] cluster</name>
        <dbReference type="ChEBI" id="CHEBI:49883"/>
    </ligand>
</feature>
<dbReference type="GO" id="GO:0046872">
    <property type="term" value="F:metal ion binding"/>
    <property type="evidence" value="ECO:0007669"/>
    <property type="project" value="UniProtKB-KW"/>
</dbReference>
<dbReference type="UniPathway" id="UPA00232"/>